<protein>
    <submittedName>
        <fullName evidence="4">Uncharacterized protein</fullName>
    </submittedName>
</protein>
<evidence type="ECO:0000313" key="6">
    <source>
        <dbReference type="Proteomes" id="UP000441208"/>
    </source>
</evidence>
<evidence type="ECO:0000313" key="5">
    <source>
        <dbReference type="Proteomes" id="UP000440367"/>
    </source>
</evidence>
<sequence>MTGGEQRRTEEKVTVGAEASVAKERPIRTVRFEDEPTVIGMEEVLQHMATDTSKDDRRAAIYVATVRPTQASAKYAPESREAELCARGGQVVQAEARTVNVHQGGEGAEVFETGEGEATPEDVGGAEASRDRDGSGVRRSGMAADPLDYGDNLVT</sequence>
<dbReference type="AlphaFoldDB" id="A0A6A4AC93"/>
<organism evidence="4 5">
    <name type="scientific">Phytophthora fragariae</name>
    <dbReference type="NCBI Taxonomy" id="53985"/>
    <lineage>
        <taxon>Eukaryota</taxon>
        <taxon>Sar</taxon>
        <taxon>Stramenopiles</taxon>
        <taxon>Oomycota</taxon>
        <taxon>Peronosporomycetes</taxon>
        <taxon>Peronosporales</taxon>
        <taxon>Peronosporaceae</taxon>
        <taxon>Phytophthora</taxon>
    </lineage>
</organism>
<evidence type="ECO:0000313" key="4">
    <source>
        <dbReference type="EMBL" id="KAE9254666.1"/>
    </source>
</evidence>
<gene>
    <name evidence="4" type="ORF">PF002_g2753</name>
    <name evidence="3" type="ORF">PF007_g1925</name>
    <name evidence="2" type="ORF">PF010_g4843</name>
</gene>
<accession>A0A6A4AC93</accession>
<evidence type="ECO:0000256" key="1">
    <source>
        <dbReference type="SAM" id="MobiDB-lite"/>
    </source>
</evidence>
<dbReference type="Proteomes" id="UP000440367">
    <property type="component" value="Unassembled WGS sequence"/>
</dbReference>
<evidence type="ECO:0000313" key="2">
    <source>
        <dbReference type="EMBL" id="KAE9127529.1"/>
    </source>
</evidence>
<name>A0A6A4AC93_9STRA</name>
<dbReference type="Proteomes" id="UP000441208">
    <property type="component" value="Unassembled WGS sequence"/>
</dbReference>
<evidence type="ECO:0000313" key="7">
    <source>
        <dbReference type="Proteomes" id="UP000488956"/>
    </source>
</evidence>
<feature type="region of interest" description="Disordered" evidence="1">
    <location>
        <begin position="103"/>
        <end position="155"/>
    </location>
</feature>
<reference evidence="5 6" key="1">
    <citation type="submission" date="2018-08" db="EMBL/GenBank/DDBJ databases">
        <title>Genomic investigation of the strawberry pathogen Phytophthora fragariae indicates pathogenicity is determined by transcriptional variation in three key races.</title>
        <authorList>
            <person name="Adams T.M."/>
            <person name="Armitage A.D."/>
            <person name="Sobczyk M.K."/>
            <person name="Bates H.J."/>
            <person name="Dunwell J.M."/>
            <person name="Nellist C.F."/>
            <person name="Harrison R.J."/>
        </authorList>
    </citation>
    <scope>NUCLEOTIDE SEQUENCE [LARGE SCALE GENOMIC DNA]</scope>
    <source>
        <strain evidence="4 5">BC-1</strain>
        <strain evidence="3 6">NOV-71</strain>
        <strain evidence="2 7">ONT-3</strain>
    </source>
</reference>
<comment type="caution">
    <text evidence="4">The sequence shown here is derived from an EMBL/GenBank/DDBJ whole genome shotgun (WGS) entry which is preliminary data.</text>
</comment>
<evidence type="ECO:0000313" key="3">
    <source>
        <dbReference type="EMBL" id="KAE9137117.1"/>
    </source>
</evidence>
<dbReference type="EMBL" id="QXGD01000073">
    <property type="protein sequence ID" value="KAE9254666.1"/>
    <property type="molecule type" value="Genomic_DNA"/>
</dbReference>
<dbReference type="Proteomes" id="UP000488956">
    <property type="component" value="Unassembled WGS sequence"/>
</dbReference>
<proteinExistence type="predicted"/>
<dbReference type="EMBL" id="QXFZ01000049">
    <property type="protein sequence ID" value="KAE9137117.1"/>
    <property type="molecule type" value="Genomic_DNA"/>
</dbReference>
<dbReference type="EMBL" id="QXFX01000173">
    <property type="protein sequence ID" value="KAE9127529.1"/>
    <property type="molecule type" value="Genomic_DNA"/>
</dbReference>